<reference evidence="1" key="1">
    <citation type="submission" date="2023-10" db="EMBL/GenBank/DDBJ databases">
        <title>Chromosome-level genome of the transformable northern wattle, Acacia crassicarpa.</title>
        <authorList>
            <person name="Massaro I."/>
            <person name="Sinha N.R."/>
            <person name="Poethig S."/>
            <person name="Leichty A.R."/>
        </authorList>
    </citation>
    <scope>NUCLEOTIDE SEQUENCE</scope>
    <source>
        <strain evidence="1">Acra3RX</strain>
        <tissue evidence="1">Leaf</tissue>
    </source>
</reference>
<sequence>MQSRRVFEASCGGVFDKAISSWQAQHFEEFAGVRYEISNPPRF</sequence>
<dbReference type="AlphaFoldDB" id="A0AAE1IQB0"/>
<dbReference type="EMBL" id="JAWXYG010000014">
    <property type="protein sequence ID" value="KAK4254267.1"/>
    <property type="molecule type" value="Genomic_DNA"/>
</dbReference>
<evidence type="ECO:0000313" key="1">
    <source>
        <dbReference type="EMBL" id="KAK4254267.1"/>
    </source>
</evidence>
<protein>
    <submittedName>
        <fullName evidence="1">Uncharacterized protein</fullName>
    </submittedName>
</protein>
<proteinExistence type="predicted"/>
<organism evidence="1 2">
    <name type="scientific">Acacia crassicarpa</name>
    <name type="common">northern wattle</name>
    <dbReference type="NCBI Taxonomy" id="499986"/>
    <lineage>
        <taxon>Eukaryota</taxon>
        <taxon>Viridiplantae</taxon>
        <taxon>Streptophyta</taxon>
        <taxon>Embryophyta</taxon>
        <taxon>Tracheophyta</taxon>
        <taxon>Spermatophyta</taxon>
        <taxon>Magnoliopsida</taxon>
        <taxon>eudicotyledons</taxon>
        <taxon>Gunneridae</taxon>
        <taxon>Pentapetalae</taxon>
        <taxon>rosids</taxon>
        <taxon>fabids</taxon>
        <taxon>Fabales</taxon>
        <taxon>Fabaceae</taxon>
        <taxon>Caesalpinioideae</taxon>
        <taxon>mimosoid clade</taxon>
        <taxon>Acacieae</taxon>
        <taxon>Acacia</taxon>
    </lineage>
</organism>
<gene>
    <name evidence="1" type="ORF">QN277_009671</name>
</gene>
<evidence type="ECO:0000313" key="2">
    <source>
        <dbReference type="Proteomes" id="UP001293593"/>
    </source>
</evidence>
<comment type="caution">
    <text evidence="1">The sequence shown here is derived from an EMBL/GenBank/DDBJ whole genome shotgun (WGS) entry which is preliminary data.</text>
</comment>
<dbReference type="Proteomes" id="UP001293593">
    <property type="component" value="Unassembled WGS sequence"/>
</dbReference>
<name>A0AAE1IQB0_9FABA</name>
<keyword evidence="2" id="KW-1185">Reference proteome</keyword>
<accession>A0AAE1IQB0</accession>